<dbReference type="AlphaFoldDB" id="A0A4R2K8P9"/>
<dbReference type="CDD" id="cd04182">
    <property type="entry name" value="GT_2_like_f"/>
    <property type="match status" value="1"/>
</dbReference>
<dbReference type="PANTHER" id="PTHR43777:SF1">
    <property type="entry name" value="MOLYBDENUM COFACTOR CYTIDYLYLTRANSFERASE"/>
    <property type="match status" value="1"/>
</dbReference>
<reference evidence="3 4" key="1">
    <citation type="submission" date="2019-03" db="EMBL/GenBank/DDBJ databases">
        <title>Genomic Encyclopedia of Type Strains, Phase IV (KMG-IV): sequencing the most valuable type-strain genomes for metagenomic binning, comparative biology and taxonomic classification.</title>
        <authorList>
            <person name="Goeker M."/>
        </authorList>
    </citation>
    <scope>NUCLEOTIDE SEQUENCE [LARGE SCALE GENOMIC DNA]</scope>
    <source>
        <strain evidence="3 4">DSM 4868</strain>
    </source>
</reference>
<keyword evidence="4" id="KW-1185">Reference proteome</keyword>
<evidence type="ECO:0000313" key="3">
    <source>
        <dbReference type="EMBL" id="TCO69751.1"/>
    </source>
</evidence>
<dbReference type="InterPro" id="IPR025877">
    <property type="entry name" value="MobA-like_NTP_Trfase"/>
</dbReference>
<accession>A0A4R2K8P9</accession>
<comment type="caution">
    <text evidence="3">The sequence shown here is derived from an EMBL/GenBank/DDBJ whole genome shotgun (WGS) entry which is preliminary data.</text>
</comment>
<evidence type="ECO:0000313" key="4">
    <source>
        <dbReference type="Proteomes" id="UP000295142"/>
    </source>
</evidence>
<protein>
    <submittedName>
        <fullName evidence="3">CTP:molybdopterin cytidylyltransferase MocA</fullName>
    </submittedName>
</protein>
<name>A0A4R2K8P9_9RHOB</name>
<dbReference type="Pfam" id="PF12804">
    <property type="entry name" value="NTP_transf_3"/>
    <property type="match status" value="1"/>
</dbReference>
<dbReference type="RefSeq" id="WP_132546126.1">
    <property type="nucleotide sequence ID" value="NZ_SLWW01000013.1"/>
</dbReference>
<evidence type="ECO:0000259" key="2">
    <source>
        <dbReference type="Pfam" id="PF12804"/>
    </source>
</evidence>
<dbReference type="GO" id="GO:0016779">
    <property type="term" value="F:nucleotidyltransferase activity"/>
    <property type="evidence" value="ECO:0007669"/>
    <property type="project" value="UniProtKB-KW"/>
</dbReference>
<dbReference type="InterPro" id="IPR029044">
    <property type="entry name" value="Nucleotide-diphossugar_trans"/>
</dbReference>
<evidence type="ECO:0000256" key="1">
    <source>
        <dbReference type="ARBA" id="ARBA00022842"/>
    </source>
</evidence>
<dbReference type="OrthoDB" id="9779263at2"/>
<organism evidence="3 4">
    <name type="scientific">Rhodovulum euryhalinum</name>
    <dbReference type="NCBI Taxonomy" id="35805"/>
    <lineage>
        <taxon>Bacteria</taxon>
        <taxon>Pseudomonadati</taxon>
        <taxon>Pseudomonadota</taxon>
        <taxon>Alphaproteobacteria</taxon>
        <taxon>Rhodobacterales</taxon>
        <taxon>Paracoccaceae</taxon>
        <taxon>Rhodovulum</taxon>
    </lineage>
</organism>
<dbReference type="Gene3D" id="3.90.550.10">
    <property type="entry name" value="Spore Coat Polysaccharide Biosynthesis Protein SpsA, Chain A"/>
    <property type="match status" value="1"/>
</dbReference>
<gene>
    <name evidence="3" type="ORF">EV655_11336</name>
</gene>
<keyword evidence="3" id="KW-0548">Nucleotidyltransferase</keyword>
<dbReference type="Proteomes" id="UP000295142">
    <property type="component" value="Unassembled WGS sequence"/>
</dbReference>
<dbReference type="PANTHER" id="PTHR43777">
    <property type="entry name" value="MOLYBDENUM COFACTOR CYTIDYLYLTRANSFERASE"/>
    <property type="match status" value="1"/>
</dbReference>
<sequence length="199" mass="20718">MGKVLILVPAAGTSSRMGGRDKLLEPVEGEALLRRQLRAALATHAPVLVTLPRHAGGPRAEMLEGLQGFRATYVDGAEGMAASLRAGAQAARAAGAAGLMVLLPDMPEIVTADIALMLRQFDEAPDTALRATAETGEAGHPVIFPARCFDALVAVTGDTGGRAVLAGETVRACPLPGRRAVTDLDTPEDWAGWRARTGY</sequence>
<feature type="domain" description="MobA-like NTP transferase" evidence="2">
    <location>
        <begin position="7"/>
        <end position="166"/>
    </location>
</feature>
<keyword evidence="3" id="KW-0808">Transferase</keyword>
<keyword evidence="1" id="KW-0460">Magnesium</keyword>
<dbReference type="SUPFAM" id="SSF53448">
    <property type="entry name" value="Nucleotide-diphospho-sugar transferases"/>
    <property type="match status" value="1"/>
</dbReference>
<proteinExistence type="predicted"/>
<dbReference type="EMBL" id="SLWW01000013">
    <property type="protein sequence ID" value="TCO69751.1"/>
    <property type="molecule type" value="Genomic_DNA"/>
</dbReference>